<feature type="region of interest" description="Disordered" evidence="1">
    <location>
        <begin position="197"/>
        <end position="513"/>
    </location>
</feature>
<dbReference type="GO" id="GO:0000785">
    <property type="term" value="C:chromatin"/>
    <property type="evidence" value="ECO:0007669"/>
    <property type="project" value="TreeGrafter"/>
</dbReference>
<dbReference type="PANTHER" id="PTHR43941:SF1">
    <property type="entry name" value="STRUCTURAL MAINTENANCE OF CHROMOSOMES PROTEIN 2"/>
    <property type="match status" value="1"/>
</dbReference>
<protein>
    <recommendedName>
        <fullName evidence="4">Apple domain-containing protein</fullName>
    </recommendedName>
</protein>
<dbReference type="GO" id="GO:0003682">
    <property type="term" value="F:chromatin binding"/>
    <property type="evidence" value="ECO:0007669"/>
    <property type="project" value="TreeGrafter"/>
</dbReference>
<evidence type="ECO:0008006" key="4">
    <source>
        <dbReference type="Google" id="ProtNLM"/>
    </source>
</evidence>
<dbReference type="OrthoDB" id="4356182at2759"/>
<reference evidence="2" key="2">
    <citation type="journal article" date="2023" name="IMA Fungus">
        <title>Comparative genomic study of the Penicillium genus elucidates a diverse pangenome and 15 lateral gene transfer events.</title>
        <authorList>
            <person name="Petersen C."/>
            <person name="Sorensen T."/>
            <person name="Nielsen M.R."/>
            <person name="Sondergaard T.E."/>
            <person name="Sorensen J.L."/>
            <person name="Fitzpatrick D.A."/>
            <person name="Frisvad J.C."/>
            <person name="Nielsen K.L."/>
        </authorList>
    </citation>
    <scope>NUCLEOTIDE SEQUENCE</scope>
    <source>
        <strain evidence="2">IBT 29677</strain>
    </source>
</reference>
<evidence type="ECO:0000256" key="1">
    <source>
        <dbReference type="SAM" id="MobiDB-lite"/>
    </source>
</evidence>
<feature type="compositionally biased region" description="Polar residues" evidence="1">
    <location>
        <begin position="494"/>
        <end position="511"/>
    </location>
</feature>
<keyword evidence="3" id="KW-1185">Reference proteome</keyword>
<name>A0A9W9SDL4_9EURO</name>
<proteinExistence type="predicted"/>
<dbReference type="EMBL" id="JAPZBU010000012">
    <property type="protein sequence ID" value="KAJ5376686.1"/>
    <property type="molecule type" value="Genomic_DNA"/>
</dbReference>
<reference evidence="2" key="1">
    <citation type="submission" date="2022-12" db="EMBL/GenBank/DDBJ databases">
        <authorList>
            <person name="Petersen C."/>
        </authorList>
    </citation>
    <scope>NUCLEOTIDE SEQUENCE</scope>
    <source>
        <strain evidence="2">IBT 29677</strain>
    </source>
</reference>
<feature type="compositionally biased region" description="Basic and acidic residues" evidence="1">
    <location>
        <begin position="315"/>
        <end position="347"/>
    </location>
</feature>
<dbReference type="GeneID" id="81377189"/>
<dbReference type="AlphaFoldDB" id="A0A9W9SDL4"/>
<comment type="caution">
    <text evidence="2">The sequence shown here is derived from an EMBL/GenBank/DDBJ whole genome shotgun (WGS) entry which is preliminary data.</text>
</comment>
<gene>
    <name evidence="2" type="ORF">N7509_013572</name>
</gene>
<organism evidence="2 3">
    <name type="scientific">Penicillium cosmopolitanum</name>
    <dbReference type="NCBI Taxonomy" id="1131564"/>
    <lineage>
        <taxon>Eukaryota</taxon>
        <taxon>Fungi</taxon>
        <taxon>Dikarya</taxon>
        <taxon>Ascomycota</taxon>
        <taxon>Pezizomycotina</taxon>
        <taxon>Eurotiomycetes</taxon>
        <taxon>Eurotiomycetidae</taxon>
        <taxon>Eurotiales</taxon>
        <taxon>Aspergillaceae</taxon>
        <taxon>Penicillium</taxon>
    </lineage>
</organism>
<dbReference type="GO" id="GO:0000793">
    <property type="term" value="C:condensed chromosome"/>
    <property type="evidence" value="ECO:0007669"/>
    <property type="project" value="TreeGrafter"/>
</dbReference>
<dbReference type="Proteomes" id="UP001147747">
    <property type="component" value="Unassembled WGS sequence"/>
</dbReference>
<sequence>MPGFLSGQDWSHSPGYNCHNSGNQFQQFSSYPYSSAPFHHDLEYQHNACCPGNAGTSAWSEHRFGMPLWPANPTGKSPWTWQCDRDLFGQYPDYGFSSRPGHSTVWNDYGACNDKVHKAVAICRAEETESCKKQMANLEQKLREHCTKAIENTCKNNFSRPQSGDDCKENCKKEKASLEDRLQAQCATAQLNAATKCKSDQDTMTEGYRKSNKLLEEENERLRKQNDELAQKAKDDQKTKEAFQQENDRLKNQEDENAQKLKDNQKAKEKLEQANEALEQENKRLKKQNNEYVQKAKDDQKAKENSERDNEELEQENKKLKKQNDEHAQKAKDDQRTKDELEQENKNLKKQNNEQTQKAKDEQKAKEDLEKENDRLKKQEWKDSQKAKDDQKAMEDLREENDRLKKQEEKNSQKTKDDQKAIEELKKENDRLQKQEDKDPQKTKDDQKAMEDLRGENDRLKKQEEKNSQKAKDDQKAMEELKKENDKLKAESGPGQQLNKTASQPNSSNSELAAFSGKRCPSLHGEKATVFGVTYEAFCGARPRGRYTDNYIKPKNLGDCMAACAVDRSCQGIYYETSLARCRITMDWDNPPRMWADSSEFSLVPVAPREGGIGTTTPDIPSILIKDEYRNFAGCPDTDGMVVSVGSLQFRVHCRKYQPKKHIEELGSSLELSGMLAICALNPGCQGIANYASTRYMIAEHEKLPERTGNSDLVKEYDWVVMLTEPRVAT</sequence>
<dbReference type="GO" id="GO:0000796">
    <property type="term" value="C:condensin complex"/>
    <property type="evidence" value="ECO:0007669"/>
    <property type="project" value="TreeGrafter"/>
</dbReference>
<dbReference type="GO" id="GO:0007076">
    <property type="term" value="P:mitotic chromosome condensation"/>
    <property type="evidence" value="ECO:0007669"/>
    <property type="project" value="TreeGrafter"/>
</dbReference>
<accession>A0A9W9SDL4</accession>
<dbReference type="RefSeq" id="XP_056481716.1">
    <property type="nucleotide sequence ID" value="XM_056638209.1"/>
</dbReference>
<feature type="compositionally biased region" description="Basic and acidic residues" evidence="1">
    <location>
        <begin position="197"/>
        <end position="273"/>
    </location>
</feature>
<feature type="compositionally biased region" description="Basic and acidic residues" evidence="1">
    <location>
        <begin position="357"/>
        <end position="490"/>
    </location>
</feature>
<evidence type="ECO:0000313" key="3">
    <source>
        <dbReference type="Proteomes" id="UP001147747"/>
    </source>
</evidence>
<feature type="compositionally biased region" description="Basic and acidic residues" evidence="1">
    <location>
        <begin position="294"/>
        <end position="308"/>
    </location>
</feature>
<dbReference type="PANTHER" id="PTHR43941">
    <property type="entry name" value="STRUCTURAL MAINTENANCE OF CHROMOSOMES PROTEIN 2"/>
    <property type="match status" value="1"/>
</dbReference>
<evidence type="ECO:0000313" key="2">
    <source>
        <dbReference type="EMBL" id="KAJ5376686.1"/>
    </source>
</evidence>